<sequence>GAAQGAASAAEGAVLEGAEGLAHAAETLKGAISHLSDQMTSWAQHHAPAPHLRGGRDEPGTEGAPGGWAGYEEAAEKLAAAEKLIEDVRGALATSGGPAGRRGHADGGLPLHVLLPV</sequence>
<evidence type="ECO:0000256" key="1">
    <source>
        <dbReference type="SAM" id="MobiDB-lite"/>
    </source>
</evidence>
<accession>A0A0D2MY69</accession>
<dbReference type="GeneID" id="25735540"/>
<proteinExistence type="predicted"/>
<evidence type="ECO:0000313" key="2">
    <source>
        <dbReference type="EMBL" id="KIZ05302.1"/>
    </source>
</evidence>
<protein>
    <submittedName>
        <fullName evidence="2">Uncharacterized protein</fullName>
    </submittedName>
</protein>
<reference evidence="2 3" key="1">
    <citation type="journal article" date="2013" name="BMC Genomics">
        <title>Reconstruction of the lipid metabolism for the microalga Monoraphidium neglectum from its genome sequence reveals characteristics suitable for biofuel production.</title>
        <authorList>
            <person name="Bogen C."/>
            <person name="Al-Dilaimi A."/>
            <person name="Albersmeier A."/>
            <person name="Wichmann J."/>
            <person name="Grundmann M."/>
            <person name="Rupp O."/>
            <person name="Lauersen K.J."/>
            <person name="Blifernez-Klassen O."/>
            <person name="Kalinowski J."/>
            <person name="Goesmann A."/>
            <person name="Mussgnug J.H."/>
            <person name="Kruse O."/>
        </authorList>
    </citation>
    <scope>NUCLEOTIDE SEQUENCE [LARGE SCALE GENOMIC DNA]</scope>
    <source>
        <strain evidence="2 3">SAG 48.87</strain>
    </source>
</reference>
<gene>
    <name evidence="2" type="ORF">MNEG_2662</name>
</gene>
<evidence type="ECO:0000313" key="3">
    <source>
        <dbReference type="Proteomes" id="UP000054498"/>
    </source>
</evidence>
<dbReference type="AlphaFoldDB" id="A0A0D2MY69"/>
<organism evidence="2 3">
    <name type="scientific">Monoraphidium neglectum</name>
    <dbReference type="NCBI Taxonomy" id="145388"/>
    <lineage>
        <taxon>Eukaryota</taxon>
        <taxon>Viridiplantae</taxon>
        <taxon>Chlorophyta</taxon>
        <taxon>core chlorophytes</taxon>
        <taxon>Chlorophyceae</taxon>
        <taxon>CS clade</taxon>
        <taxon>Sphaeropleales</taxon>
        <taxon>Selenastraceae</taxon>
        <taxon>Monoraphidium</taxon>
    </lineage>
</organism>
<feature type="non-terminal residue" evidence="2">
    <location>
        <position position="1"/>
    </location>
</feature>
<feature type="region of interest" description="Disordered" evidence="1">
    <location>
        <begin position="39"/>
        <end position="68"/>
    </location>
</feature>
<dbReference type="EMBL" id="KK100528">
    <property type="protein sequence ID" value="KIZ05302.1"/>
    <property type="molecule type" value="Genomic_DNA"/>
</dbReference>
<name>A0A0D2MY69_9CHLO</name>
<keyword evidence="3" id="KW-1185">Reference proteome</keyword>
<dbReference type="Proteomes" id="UP000054498">
    <property type="component" value="Unassembled WGS sequence"/>
</dbReference>
<dbReference type="KEGG" id="mng:MNEG_2662"/>
<dbReference type="RefSeq" id="XP_013904321.1">
    <property type="nucleotide sequence ID" value="XM_014048867.1"/>
</dbReference>